<protein>
    <recommendedName>
        <fullName evidence="5">Thiamine diphosphokinase</fullName>
        <ecNumber evidence="5">2.7.6.2</ecNumber>
    </recommendedName>
</protein>
<dbReference type="EC" id="2.7.6.2" evidence="5"/>
<sequence>MSTQGIVSAEDIVCLVGGAPFDEAMLPRVSGFVSKYIAVDAGADALRRAGLTPAMVIGDLDSLSADARATFADRLCHIQETDTTDFEKALSRVDAAGFVALGFTGGRLDHTLAVLNVLARFQTKPVILLDASDASFLARRGVTRLAPPAGSRIAFMPLAELRCSVAGAHWPFSDQLMHPTGFISSSNAVAGSVVIRTDGPLLVSLPAAQFETAAKAVFPE</sequence>
<dbReference type="KEGG" id="yrh:AABB31_18405"/>
<accession>A0AAN0M8B7</accession>
<dbReference type="SUPFAM" id="SSF63862">
    <property type="entry name" value="Thiamin pyrophosphokinase, substrate-binding domain"/>
    <property type="match status" value="1"/>
</dbReference>
<dbReference type="InterPro" id="IPR053149">
    <property type="entry name" value="TPK"/>
</dbReference>
<dbReference type="SMART" id="SM00983">
    <property type="entry name" value="TPK_B1_binding"/>
    <property type="match status" value="1"/>
</dbReference>
<gene>
    <name evidence="7" type="ORF">AABB31_18405</name>
</gene>
<keyword evidence="1 7" id="KW-0808">Transferase</keyword>
<dbReference type="GO" id="GO:0030975">
    <property type="term" value="F:thiamine binding"/>
    <property type="evidence" value="ECO:0007669"/>
    <property type="project" value="InterPro"/>
</dbReference>
<dbReference type="InterPro" id="IPR007373">
    <property type="entry name" value="Thiamin_PyroPKinase_B1-bd"/>
</dbReference>
<evidence type="ECO:0000259" key="6">
    <source>
        <dbReference type="SMART" id="SM00983"/>
    </source>
</evidence>
<dbReference type="InterPro" id="IPR036371">
    <property type="entry name" value="TPK_B1-bd_sf"/>
</dbReference>
<dbReference type="NCBIfam" id="TIGR01378">
    <property type="entry name" value="thi_PPkinase"/>
    <property type="match status" value="1"/>
</dbReference>
<dbReference type="PANTHER" id="PTHR41299:SF1">
    <property type="entry name" value="THIAMINE PYROPHOSPHOKINASE"/>
    <property type="match status" value="1"/>
</dbReference>
<evidence type="ECO:0000256" key="4">
    <source>
        <dbReference type="ARBA" id="ARBA00022840"/>
    </source>
</evidence>
<organism evidence="7 8">
    <name type="scientific">Yoonia rhodophyticola</name>
    <dbReference type="NCBI Taxonomy" id="3137370"/>
    <lineage>
        <taxon>Bacteria</taxon>
        <taxon>Pseudomonadati</taxon>
        <taxon>Pseudomonadota</taxon>
        <taxon>Alphaproteobacteria</taxon>
        <taxon>Rhodobacterales</taxon>
        <taxon>Paracoccaceae</taxon>
        <taxon>Yoonia</taxon>
    </lineage>
</organism>
<keyword evidence="2" id="KW-0547">Nucleotide-binding</keyword>
<dbReference type="InterPro" id="IPR036759">
    <property type="entry name" value="TPK_catalytic_sf"/>
</dbReference>
<name>A0AAN0M8B7_9RHOB</name>
<dbReference type="SUPFAM" id="SSF63999">
    <property type="entry name" value="Thiamin pyrophosphokinase, catalytic domain"/>
    <property type="match status" value="1"/>
</dbReference>
<dbReference type="Proteomes" id="UP001470809">
    <property type="component" value="Chromosome"/>
</dbReference>
<dbReference type="InterPro" id="IPR006282">
    <property type="entry name" value="Thi_PPkinase"/>
</dbReference>
<evidence type="ECO:0000256" key="5">
    <source>
        <dbReference type="NCBIfam" id="TIGR01378"/>
    </source>
</evidence>
<keyword evidence="8" id="KW-1185">Reference proteome</keyword>
<dbReference type="AlphaFoldDB" id="A0AAN0M8B7"/>
<dbReference type="InterPro" id="IPR007371">
    <property type="entry name" value="TPK_catalytic"/>
</dbReference>
<dbReference type="GO" id="GO:0009229">
    <property type="term" value="P:thiamine diphosphate biosynthetic process"/>
    <property type="evidence" value="ECO:0007669"/>
    <property type="project" value="InterPro"/>
</dbReference>
<feature type="domain" description="Thiamin pyrophosphokinase thiamin-binding" evidence="6">
    <location>
        <begin position="141"/>
        <end position="201"/>
    </location>
</feature>
<dbReference type="Gene3D" id="3.40.50.10240">
    <property type="entry name" value="Thiamin pyrophosphokinase, catalytic domain"/>
    <property type="match status" value="1"/>
</dbReference>
<dbReference type="Pfam" id="PF04263">
    <property type="entry name" value="TPK_catalytic"/>
    <property type="match status" value="1"/>
</dbReference>
<evidence type="ECO:0000256" key="2">
    <source>
        <dbReference type="ARBA" id="ARBA00022741"/>
    </source>
</evidence>
<keyword evidence="4" id="KW-0067">ATP-binding</keyword>
<proteinExistence type="predicted"/>
<dbReference type="GO" id="GO:0006772">
    <property type="term" value="P:thiamine metabolic process"/>
    <property type="evidence" value="ECO:0007669"/>
    <property type="project" value="UniProtKB-UniRule"/>
</dbReference>
<evidence type="ECO:0000313" key="8">
    <source>
        <dbReference type="Proteomes" id="UP001470809"/>
    </source>
</evidence>
<keyword evidence="3" id="KW-0418">Kinase</keyword>
<dbReference type="GO" id="GO:0016301">
    <property type="term" value="F:kinase activity"/>
    <property type="evidence" value="ECO:0007669"/>
    <property type="project" value="UniProtKB-KW"/>
</dbReference>
<evidence type="ECO:0000256" key="1">
    <source>
        <dbReference type="ARBA" id="ARBA00022679"/>
    </source>
</evidence>
<dbReference type="Pfam" id="PF04265">
    <property type="entry name" value="TPK_B1_binding"/>
    <property type="match status" value="1"/>
</dbReference>
<dbReference type="RefSeq" id="WP_373635299.1">
    <property type="nucleotide sequence ID" value="NZ_CP151767.2"/>
</dbReference>
<dbReference type="EMBL" id="CP151767">
    <property type="protein sequence ID" value="WZU66934.2"/>
    <property type="molecule type" value="Genomic_DNA"/>
</dbReference>
<evidence type="ECO:0000256" key="3">
    <source>
        <dbReference type="ARBA" id="ARBA00022777"/>
    </source>
</evidence>
<dbReference type="GO" id="GO:0005524">
    <property type="term" value="F:ATP binding"/>
    <property type="evidence" value="ECO:0007669"/>
    <property type="project" value="UniProtKB-KW"/>
</dbReference>
<dbReference type="CDD" id="cd07995">
    <property type="entry name" value="TPK"/>
    <property type="match status" value="1"/>
</dbReference>
<reference evidence="8" key="1">
    <citation type="submission" date="2024-04" db="EMBL/GenBank/DDBJ databases">
        <title>Phylogenomic analyses of a clade within the roseobacter group suggest taxonomic reassignments of species of the genera Aestuariivita, Citreicella, Loktanella, Nautella, Pelagibaca, Ruegeria, Thalassobius, Thiobacimonas and Tropicibacter, and the proposal o.</title>
        <authorList>
            <person name="Jeon C.O."/>
        </authorList>
    </citation>
    <scope>NUCLEOTIDE SEQUENCE [LARGE SCALE GENOMIC DNA]</scope>
    <source>
        <strain evidence="8">SS1-5</strain>
    </source>
</reference>
<dbReference type="GO" id="GO:0004788">
    <property type="term" value="F:thiamine diphosphokinase activity"/>
    <property type="evidence" value="ECO:0007669"/>
    <property type="project" value="UniProtKB-UniRule"/>
</dbReference>
<reference evidence="7 8" key="2">
    <citation type="submission" date="2024-08" db="EMBL/GenBank/DDBJ databases">
        <title>Phylogenomic analyses of a clade within the roseobacter group suggest taxonomic reassignments of species of the genera Aestuariivita, Citreicella, Loktanella, Nautella, Pelagibaca, Ruegeria, Thalassobius, Thiobacimonas and Tropicibacter, and the proposal o.</title>
        <authorList>
            <person name="Jeon C.O."/>
        </authorList>
    </citation>
    <scope>NUCLEOTIDE SEQUENCE [LARGE SCALE GENOMIC DNA]</scope>
    <source>
        <strain evidence="7 8">SS1-5</strain>
    </source>
</reference>
<dbReference type="PANTHER" id="PTHR41299">
    <property type="entry name" value="THIAMINE PYROPHOSPHOKINASE"/>
    <property type="match status" value="1"/>
</dbReference>
<evidence type="ECO:0000313" key="7">
    <source>
        <dbReference type="EMBL" id="WZU66934.2"/>
    </source>
</evidence>